<reference evidence="4 6" key="2">
    <citation type="journal article" date="2012" name="J. Bacteriol.">
        <title>Genome Sequence of Janibacter hoylei MTCC8307, Isolated from the Stratospheric Air.</title>
        <authorList>
            <person name="Pawar S.P."/>
            <person name="Dhotre D.P."/>
            <person name="Shetty S.A."/>
            <person name="Chowdhury S.P."/>
            <person name="Chaudhari B.L."/>
            <person name="Shouche Y.S."/>
        </authorList>
    </citation>
    <scope>NUCLEOTIDE SEQUENCE [LARGE SCALE GENOMIC DNA]</scope>
    <source>
        <strain evidence="4 6">PVAS-1</strain>
    </source>
</reference>
<evidence type="ECO:0000259" key="3">
    <source>
        <dbReference type="PROSITE" id="PS51186"/>
    </source>
</evidence>
<name>K1E053_9MICO</name>
<dbReference type="PROSITE" id="PS51186">
    <property type="entry name" value="GNAT"/>
    <property type="match status" value="1"/>
</dbReference>
<dbReference type="SUPFAM" id="SSF55729">
    <property type="entry name" value="Acyl-CoA N-acyltransferases (Nat)"/>
    <property type="match status" value="1"/>
</dbReference>
<dbReference type="AlphaFoldDB" id="K1E053"/>
<dbReference type="RefSeq" id="WP_007928769.1">
    <property type="nucleotide sequence ID" value="NZ_ALWX01000060.1"/>
</dbReference>
<protein>
    <submittedName>
        <fullName evidence="4 5">N-acetyltransferase</fullName>
    </submittedName>
</protein>
<comment type="caution">
    <text evidence="4">The sequence shown here is derived from an EMBL/GenBank/DDBJ whole genome shotgun (WGS) entry which is preliminary data.</text>
</comment>
<dbReference type="InterPro" id="IPR000182">
    <property type="entry name" value="GNAT_dom"/>
</dbReference>
<keyword evidence="1 4" id="KW-0808">Transferase</keyword>
<sequence length="171" mass="18609">MTTPTFEVVEADFEDHALVAFLREHLDDIAPTAPDESQHALDVDALRDPSVQMWVAVEDEDVIGTVALAAMAEGHEELKSMRTAPARRGAGVASRLLGHALHDARLRGVKRVSLETGSQAFFAPARAFYRKAGFTDCEPFGTYEDDPNSVFMTLVLEESSAESQGGMEVSQ</sequence>
<dbReference type="Pfam" id="PF00583">
    <property type="entry name" value="Acetyltransf_1"/>
    <property type="match status" value="1"/>
</dbReference>
<feature type="domain" description="N-acetyltransferase" evidence="3">
    <location>
        <begin position="8"/>
        <end position="157"/>
    </location>
</feature>
<reference evidence="5 7" key="1">
    <citation type="journal article" date="2009" name="Int. J. Syst. Evol. Microbiol.">
        <title>Janibacter hoylei sp. nov., Bacillus isronensis sp. nov. and Bacillus aryabhattai sp. nov., isolated from cryotubes used for collecting air from the upper atmosphere.</title>
        <authorList>
            <person name="Shivaji S."/>
            <person name="Chaturvedi P."/>
            <person name="Begum Z."/>
            <person name="Pindi P.K."/>
            <person name="Manorama R."/>
            <person name="Padmanaban D.A."/>
            <person name="Shouche Y.S."/>
            <person name="Pawar S."/>
            <person name="Vaishampayan P."/>
            <person name="Dutt C.B."/>
            <person name="Datta G.N."/>
            <person name="Manchanda R.K."/>
            <person name="Rao U.R."/>
            <person name="Bhargava P.M."/>
            <person name="Narlikar J.V."/>
        </authorList>
    </citation>
    <scope>NUCLEOTIDE SEQUENCE [LARGE SCALE GENOMIC DNA]</scope>
    <source>
        <strain evidence="5 7">PVAS-1</strain>
    </source>
</reference>
<keyword evidence="7" id="KW-1185">Reference proteome</keyword>
<organism evidence="4 6">
    <name type="scientific">Janibacter hoylei PVAS-1</name>
    <dbReference type="NCBI Taxonomy" id="1210046"/>
    <lineage>
        <taxon>Bacteria</taxon>
        <taxon>Bacillati</taxon>
        <taxon>Actinomycetota</taxon>
        <taxon>Actinomycetes</taxon>
        <taxon>Micrococcales</taxon>
        <taxon>Intrasporangiaceae</taxon>
        <taxon>Janibacter</taxon>
    </lineage>
</organism>
<evidence type="ECO:0000256" key="2">
    <source>
        <dbReference type="ARBA" id="ARBA00023315"/>
    </source>
</evidence>
<dbReference type="GO" id="GO:0016747">
    <property type="term" value="F:acyltransferase activity, transferring groups other than amino-acyl groups"/>
    <property type="evidence" value="ECO:0007669"/>
    <property type="project" value="InterPro"/>
</dbReference>
<dbReference type="InterPro" id="IPR016181">
    <property type="entry name" value="Acyl_CoA_acyltransferase"/>
</dbReference>
<dbReference type="Proteomes" id="UP000004474">
    <property type="component" value="Unassembled WGS sequence"/>
</dbReference>
<dbReference type="Proteomes" id="UP000288711">
    <property type="component" value="Unassembled WGS sequence"/>
</dbReference>
<accession>K1E053</accession>
<evidence type="ECO:0000313" key="4">
    <source>
        <dbReference type="EMBL" id="EKA60401.1"/>
    </source>
</evidence>
<dbReference type="InterPro" id="IPR050832">
    <property type="entry name" value="Bact_Acetyltransf"/>
</dbReference>
<dbReference type="PANTHER" id="PTHR43877:SF5">
    <property type="entry name" value="BLL8307 PROTEIN"/>
    <property type="match status" value="1"/>
</dbReference>
<dbReference type="EMBL" id="PIPF01000005">
    <property type="protein sequence ID" value="RWU84237.1"/>
    <property type="molecule type" value="Genomic_DNA"/>
</dbReference>
<evidence type="ECO:0000313" key="7">
    <source>
        <dbReference type="Proteomes" id="UP000288711"/>
    </source>
</evidence>
<gene>
    <name evidence="4" type="ORF">B277_12994</name>
    <name evidence="5" type="ORF">CWN80_05255</name>
</gene>
<dbReference type="PANTHER" id="PTHR43877">
    <property type="entry name" value="AMINOALKYLPHOSPHONATE N-ACETYLTRANSFERASE-RELATED-RELATED"/>
    <property type="match status" value="1"/>
</dbReference>
<dbReference type="OrthoDB" id="9803233at2"/>
<evidence type="ECO:0000313" key="5">
    <source>
        <dbReference type="EMBL" id="RWU84237.1"/>
    </source>
</evidence>
<dbReference type="eggNOG" id="COG0456">
    <property type="taxonomic scope" value="Bacteria"/>
</dbReference>
<proteinExistence type="predicted"/>
<evidence type="ECO:0000313" key="6">
    <source>
        <dbReference type="Proteomes" id="UP000004474"/>
    </source>
</evidence>
<dbReference type="EMBL" id="ALWX01000060">
    <property type="protein sequence ID" value="EKA60401.1"/>
    <property type="molecule type" value="Genomic_DNA"/>
</dbReference>
<dbReference type="CDD" id="cd04301">
    <property type="entry name" value="NAT_SF"/>
    <property type="match status" value="1"/>
</dbReference>
<evidence type="ECO:0000256" key="1">
    <source>
        <dbReference type="ARBA" id="ARBA00022679"/>
    </source>
</evidence>
<reference evidence="5" key="3">
    <citation type="submission" date="2017-11" db="EMBL/GenBank/DDBJ databases">
        <authorList>
            <person name="Seuylemezian A."/>
            <person name="Cooper K."/>
            <person name="Vaishampayan P."/>
        </authorList>
    </citation>
    <scope>NUCLEOTIDE SEQUENCE</scope>
    <source>
        <strain evidence="5">PVAS-1</strain>
    </source>
</reference>
<dbReference type="Gene3D" id="3.40.630.30">
    <property type="match status" value="1"/>
</dbReference>
<keyword evidence="2" id="KW-0012">Acyltransferase</keyword>